<dbReference type="EC" id="2.6.1.42" evidence="6"/>
<dbReference type="AlphaFoldDB" id="A0A179B244"/>
<dbReference type="UniPathway" id="UPA00049">
    <property type="reaction ID" value="UER00062"/>
</dbReference>
<dbReference type="UniPathway" id="UPA00047">
    <property type="reaction ID" value="UER00058"/>
</dbReference>
<keyword evidence="8" id="KW-0028">Amino-acid biosynthesis</keyword>
<dbReference type="GO" id="GO:0004084">
    <property type="term" value="F:branched-chain-amino-acid transaminase activity"/>
    <property type="evidence" value="ECO:0007669"/>
    <property type="project" value="UniProtKB-EC"/>
</dbReference>
<dbReference type="PIRSF" id="PIRSF006468">
    <property type="entry name" value="BCAT1"/>
    <property type="match status" value="1"/>
</dbReference>
<dbReference type="InterPro" id="IPR033939">
    <property type="entry name" value="BCAT_family"/>
</dbReference>
<dbReference type="SUPFAM" id="SSF56752">
    <property type="entry name" value="D-aminoacid aminotransferase-like PLP-dependent enzymes"/>
    <property type="match status" value="1"/>
</dbReference>
<evidence type="ECO:0000256" key="1">
    <source>
        <dbReference type="ARBA" id="ARBA00001933"/>
    </source>
</evidence>
<evidence type="ECO:0000256" key="7">
    <source>
        <dbReference type="ARBA" id="ARBA00022576"/>
    </source>
</evidence>
<evidence type="ECO:0000313" key="17">
    <source>
        <dbReference type="Proteomes" id="UP000078368"/>
    </source>
</evidence>
<dbReference type="PANTHER" id="PTHR11825:SF44">
    <property type="entry name" value="BRANCHED-CHAIN-AMINO-ACID AMINOTRANSFERASE"/>
    <property type="match status" value="1"/>
</dbReference>
<keyword evidence="9 16" id="KW-0808">Transferase</keyword>
<keyword evidence="11" id="KW-0100">Branched-chain amino acid biosynthesis</keyword>
<keyword evidence="10" id="KW-0663">Pyridoxal phosphate</keyword>
<protein>
    <recommendedName>
        <fullName evidence="6">branched-chain-amino-acid transaminase</fullName>
        <ecNumber evidence="6">2.6.1.42</ecNumber>
    </recommendedName>
</protein>
<evidence type="ECO:0000256" key="12">
    <source>
        <dbReference type="ARBA" id="ARBA00048212"/>
    </source>
</evidence>
<comment type="cofactor">
    <cofactor evidence="1">
        <name>pyridoxal 5'-phosphate</name>
        <dbReference type="ChEBI" id="CHEBI:597326"/>
    </cofactor>
</comment>
<evidence type="ECO:0000256" key="15">
    <source>
        <dbReference type="PIRSR" id="PIRSR006468-1"/>
    </source>
</evidence>
<dbReference type="EMBL" id="LVZK01000003">
    <property type="protein sequence ID" value="OAP85455.1"/>
    <property type="molecule type" value="Genomic_DNA"/>
</dbReference>
<comment type="catalytic activity">
    <reaction evidence="13">
        <text>L-isoleucine + 2-oxoglutarate = (S)-3-methyl-2-oxopentanoate + L-glutamate</text>
        <dbReference type="Rhea" id="RHEA:24801"/>
        <dbReference type="ChEBI" id="CHEBI:16810"/>
        <dbReference type="ChEBI" id="CHEBI:29985"/>
        <dbReference type="ChEBI" id="CHEBI:35146"/>
        <dbReference type="ChEBI" id="CHEBI:58045"/>
        <dbReference type="EC" id="2.6.1.42"/>
    </reaction>
</comment>
<evidence type="ECO:0000256" key="14">
    <source>
        <dbReference type="ARBA" id="ARBA00049229"/>
    </source>
</evidence>
<evidence type="ECO:0000313" key="16">
    <source>
        <dbReference type="EMBL" id="OAP85455.1"/>
    </source>
</evidence>
<comment type="similarity">
    <text evidence="5">Belongs to the class-IV pyridoxal-phosphate-dependent aminotransferase family.</text>
</comment>
<dbReference type="STRING" id="1823756.A4H34_10295"/>
<dbReference type="GO" id="GO:0009099">
    <property type="term" value="P:L-valine biosynthetic process"/>
    <property type="evidence" value="ECO:0007669"/>
    <property type="project" value="UniProtKB-UniPathway"/>
</dbReference>
<evidence type="ECO:0000256" key="5">
    <source>
        <dbReference type="ARBA" id="ARBA00009320"/>
    </source>
</evidence>
<comment type="pathway">
    <text evidence="3">Amino-acid biosynthesis; L-valine biosynthesis; L-valine from pyruvate: step 4/4.</text>
</comment>
<evidence type="ECO:0000256" key="8">
    <source>
        <dbReference type="ARBA" id="ARBA00022605"/>
    </source>
</evidence>
<dbReference type="GO" id="GO:0009098">
    <property type="term" value="P:L-leucine biosynthetic process"/>
    <property type="evidence" value="ECO:0007669"/>
    <property type="project" value="UniProtKB-UniPathway"/>
</dbReference>
<organism evidence="16 17">
    <name type="scientific">Peptidiphaga gingivicola</name>
    <dbReference type="NCBI Taxonomy" id="2741497"/>
    <lineage>
        <taxon>Bacteria</taxon>
        <taxon>Bacillati</taxon>
        <taxon>Actinomycetota</taxon>
        <taxon>Actinomycetes</taxon>
        <taxon>Actinomycetales</taxon>
        <taxon>Actinomycetaceae</taxon>
        <taxon>Peptidiphaga</taxon>
    </lineage>
</organism>
<dbReference type="OrthoDB" id="9804984at2"/>
<dbReference type="NCBIfam" id="NF009897">
    <property type="entry name" value="PRK13357.1"/>
    <property type="match status" value="1"/>
</dbReference>
<dbReference type="UniPathway" id="UPA00048">
    <property type="reaction ID" value="UER00073"/>
</dbReference>
<feature type="modified residue" description="N6-(pyridoxal phosphate)lysine" evidence="15">
    <location>
        <position position="219"/>
    </location>
</feature>
<comment type="caution">
    <text evidence="16">The sequence shown here is derived from an EMBL/GenBank/DDBJ whole genome shotgun (WGS) entry which is preliminary data.</text>
</comment>
<comment type="pathway">
    <text evidence="2">Amino-acid biosynthesis; L-isoleucine biosynthesis; L-isoleucine from 2-oxobutanoate: step 4/4.</text>
</comment>
<accession>A0A179B244</accession>
<dbReference type="GO" id="GO:0009097">
    <property type="term" value="P:isoleucine biosynthetic process"/>
    <property type="evidence" value="ECO:0007669"/>
    <property type="project" value="UniProtKB-UniPathway"/>
</dbReference>
<evidence type="ECO:0000256" key="6">
    <source>
        <dbReference type="ARBA" id="ARBA00013053"/>
    </source>
</evidence>
<dbReference type="PANTHER" id="PTHR11825">
    <property type="entry name" value="SUBGROUP IIII AMINOTRANSFERASE"/>
    <property type="match status" value="1"/>
</dbReference>
<dbReference type="Gene3D" id="3.20.10.10">
    <property type="entry name" value="D-amino Acid Aminotransferase, subunit A, domain 2"/>
    <property type="match status" value="1"/>
</dbReference>
<dbReference type="CDD" id="cd01557">
    <property type="entry name" value="BCAT_beta_family"/>
    <property type="match status" value="1"/>
</dbReference>
<evidence type="ECO:0000256" key="4">
    <source>
        <dbReference type="ARBA" id="ARBA00005072"/>
    </source>
</evidence>
<comment type="catalytic activity">
    <reaction evidence="12">
        <text>L-valine + 2-oxoglutarate = 3-methyl-2-oxobutanoate + L-glutamate</text>
        <dbReference type="Rhea" id="RHEA:24813"/>
        <dbReference type="ChEBI" id="CHEBI:11851"/>
        <dbReference type="ChEBI" id="CHEBI:16810"/>
        <dbReference type="ChEBI" id="CHEBI:29985"/>
        <dbReference type="ChEBI" id="CHEBI:57762"/>
        <dbReference type="EC" id="2.6.1.42"/>
    </reaction>
</comment>
<dbReference type="InterPro" id="IPR005786">
    <property type="entry name" value="B_amino_transII"/>
</dbReference>
<gene>
    <name evidence="16" type="ORF">A4H34_10295</name>
</gene>
<comment type="pathway">
    <text evidence="4">Amino-acid biosynthesis; L-leucine biosynthesis; L-leucine from 3-methyl-2-oxobutanoate: step 4/4.</text>
</comment>
<sequence>MSYTDLELASMEAVPAADDLVGTWDVRPNPHPASDAEREGVLAAPGFGKRFSDHMAHAVWTPDKGWHDFRIEAYGPLSLDPAGAVLHYGQETFEGLKAYRHEDGSIWTFRPTYNAARLNHSNRRLAIPELEHEAFIGSLVNLVRQDAAWVPNAPGSSLYLRPFIFASEAFLGVRAAERYEYLAVASPSGAYFTNGFQPIDVWVEREFHRAGPGGMGDAKTGGNYASSLLPKTIAHEGGYDEVMFLDAATDTNIDELGGMNVFVVMSDGSIRTPKLTGNILAGCTRSSILQLLRDDGADVREETLALADVLAGIESGAVAEMFACGTAAVITSIGSLSGKDFRVEIPGNKVTRTIYDRITGIQLGKVEDRHGWLYRLA</sequence>
<comment type="catalytic activity">
    <reaction evidence="14">
        <text>L-leucine + 2-oxoglutarate = 4-methyl-2-oxopentanoate + L-glutamate</text>
        <dbReference type="Rhea" id="RHEA:18321"/>
        <dbReference type="ChEBI" id="CHEBI:16810"/>
        <dbReference type="ChEBI" id="CHEBI:17865"/>
        <dbReference type="ChEBI" id="CHEBI:29985"/>
        <dbReference type="ChEBI" id="CHEBI:57427"/>
        <dbReference type="EC" id="2.6.1.42"/>
    </reaction>
</comment>
<dbReference type="InterPro" id="IPR043132">
    <property type="entry name" value="BCAT-like_C"/>
</dbReference>
<dbReference type="NCBIfam" id="TIGR01123">
    <property type="entry name" value="ilvE_II"/>
    <property type="match status" value="1"/>
</dbReference>
<proteinExistence type="inferred from homology"/>
<dbReference type="RefSeq" id="WP_064232026.1">
    <property type="nucleotide sequence ID" value="NZ_LVZK01000003.1"/>
</dbReference>
<keyword evidence="7 16" id="KW-0032">Aminotransferase</keyword>
<evidence type="ECO:0000256" key="13">
    <source>
        <dbReference type="ARBA" id="ARBA00048798"/>
    </source>
</evidence>
<evidence type="ECO:0000256" key="9">
    <source>
        <dbReference type="ARBA" id="ARBA00022679"/>
    </source>
</evidence>
<evidence type="ECO:0000256" key="2">
    <source>
        <dbReference type="ARBA" id="ARBA00004824"/>
    </source>
</evidence>
<dbReference type="InterPro" id="IPR043131">
    <property type="entry name" value="BCAT-like_N"/>
</dbReference>
<dbReference type="InterPro" id="IPR036038">
    <property type="entry name" value="Aminotransferase-like"/>
</dbReference>
<dbReference type="Gene3D" id="3.30.470.10">
    <property type="match status" value="1"/>
</dbReference>
<dbReference type="Pfam" id="PF01063">
    <property type="entry name" value="Aminotran_4"/>
    <property type="match status" value="1"/>
</dbReference>
<keyword evidence="17" id="KW-1185">Reference proteome</keyword>
<dbReference type="Proteomes" id="UP000078368">
    <property type="component" value="Unassembled WGS sequence"/>
</dbReference>
<reference evidence="16 17" key="1">
    <citation type="submission" date="2016-04" db="EMBL/GenBank/DDBJ databases">
        <title>Peptidophaga gingivicola gen. nov., sp. nov., isolated from human subgingival plaque.</title>
        <authorList>
            <person name="Beall C.J."/>
            <person name="Mokrzan E.M."/>
            <person name="Griffen A.L."/>
            <person name="Leys E.J."/>
        </authorList>
    </citation>
    <scope>NUCLEOTIDE SEQUENCE [LARGE SCALE GENOMIC DNA]</scope>
    <source>
        <strain evidence="16 17">BA112</strain>
    </source>
</reference>
<evidence type="ECO:0000256" key="10">
    <source>
        <dbReference type="ARBA" id="ARBA00022898"/>
    </source>
</evidence>
<name>A0A179B244_9ACTO</name>
<evidence type="ECO:0000256" key="3">
    <source>
        <dbReference type="ARBA" id="ARBA00004931"/>
    </source>
</evidence>
<evidence type="ECO:0000256" key="11">
    <source>
        <dbReference type="ARBA" id="ARBA00023304"/>
    </source>
</evidence>
<dbReference type="InterPro" id="IPR001544">
    <property type="entry name" value="Aminotrans_IV"/>
</dbReference>